<feature type="signal peptide" evidence="1">
    <location>
        <begin position="1"/>
        <end position="23"/>
    </location>
</feature>
<dbReference type="Proteomes" id="UP001162480">
    <property type="component" value="Chromosome 7"/>
</dbReference>
<accession>A0AA36B0B4</accession>
<organism evidence="2 3">
    <name type="scientific">Octopus vulgaris</name>
    <name type="common">Common octopus</name>
    <dbReference type="NCBI Taxonomy" id="6645"/>
    <lineage>
        <taxon>Eukaryota</taxon>
        <taxon>Metazoa</taxon>
        <taxon>Spiralia</taxon>
        <taxon>Lophotrochozoa</taxon>
        <taxon>Mollusca</taxon>
        <taxon>Cephalopoda</taxon>
        <taxon>Coleoidea</taxon>
        <taxon>Octopodiformes</taxon>
        <taxon>Octopoda</taxon>
        <taxon>Incirrata</taxon>
        <taxon>Octopodidae</taxon>
        <taxon>Octopus</taxon>
    </lineage>
</organism>
<keyword evidence="3" id="KW-1185">Reference proteome</keyword>
<name>A0AA36B0B4_OCTVU</name>
<gene>
    <name evidence="2" type="ORF">OCTVUL_1B020943</name>
</gene>
<evidence type="ECO:0000313" key="3">
    <source>
        <dbReference type="Proteomes" id="UP001162480"/>
    </source>
</evidence>
<evidence type="ECO:0000313" key="2">
    <source>
        <dbReference type="EMBL" id="CAI9725590.1"/>
    </source>
</evidence>
<dbReference type="EMBL" id="OX597820">
    <property type="protein sequence ID" value="CAI9725590.1"/>
    <property type="molecule type" value="Genomic_DNA"/>
</dbReference>
<sequence>MSTKLGVLCWCCLICLIDYSGDGLVVVVSVVSVCVVSVEPAVLDICASACSCVCFDCLRLWDSGDNDGVGRVGVGDLGKMFAFMLRTKHPVARAIYSLTDLLRNSFYMDNSWPYKTKYEQDYRSNRIHTSSSP</sequence>
<dbReference type="AlphaFoldDB" id="A0AA36B0B4"/>
<evidence type="ECO:0000256" key="1">
    <source>
        <dbReference type="SAM" id="SignalP"/>
    </source>
</evidence>
<protein>
    <submittedName>
        <fullName evidence="2">Uncharacterized protein</fullName>
    </submittedName>
</protein>
<reference evidence="2" key="1">
    <citation type="submission" date="2023-08" db="EMBL/GenBank/DDBJ databases">
        <authorList>
            <person name="Alioto T."/>
            <person name="Alioto T."/>
            <person name="Gomez Garrido J."/>
        </authorList>
    </citation>
    <scope>NUCLEOTIDE SEQUENCE</scope>
</reference>
<proteinExistence type="predicted"/>
<keyword evidence="1" id="KW-0732">Signal</keyword>
<feature type="chain" id="PRO_5041242824" evidence="1">
    <location>
        <begin position="24"/>
        <end position="133"/>
    </location>
</feature>